<dbReference type="GO" id="GO:0006508">
    <property type="term" value="P:proteolysis"/>
    <property type="evidence" value="ECO:0007669"/>
    <property type="project" value="UniProtKB-KW"/>
</dbReference>
<evidence type="ECO:0000313" key="8">
    <source>
        <dbReference type="EMBL" id="EHL11192.1"/>
    </source>
</evidence>
<evidence type="ECO:0000256" key="6">
    <source>
        <dbReference type="SAM" id="SignalP"/>
    </source>
</evidence>
<evidence type="ECO:0000256" key="5">
    <source>
        <dbReference type="SAM" id="Coils"/>
    </source>
</evidence>
<dbReference type="RefSeq" id="WP_009524965.1">
    <property type="nucleotide sequence ID" value="NZ_JBQMYZ010000005.1"/>
</dbReference>
<evidence type="ECO:0000256" key="1">
    <source>
        <dbReference type="ARBA" id="ARBA00007074"/>
    </source>
</evidence>
<dbReference type="AlphaFoldDB" id="G9X2X2"/>
<dbReference type="InterPro" id="IPR038765">
    <property type="entry name" value="Papain-like_cys_pep_sf"/>
</dbReference>
<dbReference type="Proteomes" id="UP000006437">
    <property type="component" value="Unassembled WGS sequence"/>
</dbReference>
<organism evidence="8 9">
    <name type="scientific">Peptoanaerobacter stomatis</name>
    <dbReference type="NCBI Taxonomy" id="796937"/>
    <lineage>
        <taxon>Bacteria</taxon>
        <taxon>Bacillati</taxon>
        <taxon>Bacillota</taxon>
        <taxon>Clostridia</taxon>
        <taxon>Peptostreptococcales</taxon>
        <taxon>Filifactoraceae</taxon>
        <taxon>Peptoanaerobacter</taxon>
    </lineage>
</organism>
<keyword evidence="4" id="KW-0788">Thiol protease</keyword>
<evidence type="ECO:0000256" key="4">
    <source>
        <dbReference type="ARBA" id="ARBA00022807"/>
    </source>
</evidence>
<evidence type="ECO:0000259" key="7">
    <source>
        <dbReference type="PROSITE" id="PS51935"/>
    </source>
</evidence>
<dbReference type="PATRIC" id="fig|796937.3.peg.1962"/>
<feature type="coiled-coil region" evidence="5">
    <location>
        <begin position="76"/>
        <end position="115"/>
    </location>
</feature>
<dbReference type="BioCyc" id="EBAC796937-HMP:GMGH-731-MONOMER"/>
<dbReference type="PANTHER" id="PTHR47053">
    <property type="entry name" value="MUREIN DD-ENDOPEPTIDASE MEPH-RELATED"/>
    <property type="match status" value="1"/>
</dbReference>
<evidence type="ECO:0000313" key="9">
    <source>
        <dbReference type="Proteomes" id="UP000006437"/>
    </source>
</evidence>
<dbReference type="SUPFAM" id="SSF54001">
    <property type="entry name" value="Cysteine proteinases"/>
    <property type="match status" value="2"/>
</dbReference>
<comment type="caution">
    <text evidence="8">The sequence shown here is derived from an EMBL/GenBank/DDBJ whole genome shotgun (WGS) entry which is preliminary data.</text>
</comment>
<dbReference type="InterPro" id="IPR000064">
    <property type="entry name" value="NLP_P60_dom"/>
</dbReference>
<keyword evidence="3" id="KW-0378">Hydrolase</keyword>
<accession>G9X2X2</accession>
<feature type="chain" id="PRO_5003528165" description="NlpC/P60 domain-containing protein" evidence="6">
    <location>
        <begin position="25"/>
        <end position="273"/>
    </location>
</feature>
<sequence length="273" mass="31073">MKINKLRFLLSIIIISSISNVSYAHNDISNIIFVEENNVKIDDILESANMTTINSIDESAKKDIDKFIEQAIANAMKEEEKKMFDEKSAKEKADKEKSELKLAELKIKNDNYNISASDYSDMGNFAKTLLDIPYVYGGSTLKGFDCSGFVKYVYAKFNITIPRTTYTQIKLGKSVNMNDIKEYDLIFFDTRSKEKLTVSDTDDKNLSFEDIVINESDVSRSGLKLKPTEPTHVGIYIGEGKFIHASSSKKKIVIEDIKGPYFKDRIVDIKRYI</sequence>
<reference evidence="8 9" key="1">
    <citation type="submission" date="2011-08" db="EMBL/GenBank/DDBJ databases">
        <title>The Genome Sequence of Eubacteriaceae bacterium ACC19a.</title>
        <authorList>
            <consortium name="The Broad Institute Genome Sequencing Platform"/>
            <person name="Earl A."/>
            <person name="Ward D."/>
            <person name="Feldgarden M."/>
            <person name="Gevers D."/>
            <person name="Sizova M."/>
            <person name="Hazen A."/>
            <person name="Epstein S."/>
            <person name="Young S.K."/>
            <person name="Zeng Q."/>
            <person name="Gargeya S."/>
            <person name="Fitzgerald M."/>
            <person name="Haas B."/>
            <person name="Abouelleil A."/>
            <person name="Alvarado L."/>
            <person name="Arachchi H.M."/>
            <person name="Berlin A."/>
            <person name="Brown A."/>
            <person name="Chapman S.B."/>
            <person name="Chen Z."/>
            <person name="Dunbar C."/>
            <person name="Freedman E."/>
            <person name="Gearin G."/>
            <person name="Gellesch M."/>
            <person name="Goldberg J."/>
            <person name="Griggs A."/>
            <person name="Gujja S."/>
            <person name="Heiman D."/>
            <person name="Howarth C."/>
            <person name="Larson L."/>
            <person name="Lui A."/>
            <person name="MacDonald P.J.P."/>
            <person name="Montmayeur A."/>
            <person name="Murphy C."/>
            <person name="Neiman D."/>
            <person name="Pearson M."/>
            <person name="Priest M."/>
            <person name="Roberts A."/>
            <person name="Saif S."/>
            <person name="Shea T."/>
            <person name="Shenoy N."/>
            <person name="Sisk P."/>
            <person name="Stolte C."/>
            <person name="Sykes S."/>
            <person name="Wortman J."/>
            <person name="Nusbaum C."/>
            <person name="Birren B."/>
        </authorList>
    </citation>
    <scope>NUCLEOTIDE SEQUENCE [LARGE SCALE GENOMIC DNA]</scope>
    <source>
        <strain evidence="8 9">ACC19a</strain>
    </source>
</reference>
<dbReference type="MEROPS" id="C40.006"/>
<dbReference type="PROSITE" id="PS51935">
    <property type="entry name" value="NLPC_P60"/>
    <property type="match status" value="1"/>
</dbReference>
<comment type="similarity">
    <text evidence="1">Belongs to the peptidase C40 family.</text>
</comment>
<dbReference type="PANTHER" id="PTHR47053:SF1">
    <property type="entry name" value="MUREIN DD-ENDOPEPTIDASE MEPH-RELATED"/>
    <property type="match status" value="1"/>
</dbReference>
<evidence type="ECO:0000256" key="2">
    <source>
        <dbReference type="ARBA" id="ARBA00022670"/>
    </source>
</evidence>
<feature type="domain" description="NlpC/P60" evidence="7">
    <location>
        <begin position="116"/>
        <end position="273"/>
    </location>
</feature>
<gene>
    <name evidence="8" type="ORF">HMPREF9629_00729</name>
</gene>
<evidence type="ECO:0000256" key="3">
    <source>
        <dbReference type="ARBA" id="ARBA00022801"/>
    </source>
</evidence>
<name>G9X2X2_9FIRM</name>
<keyword evidence="2" id="KW-0645">Protease</keyword>
<dbReference type="Pfam" id="PF00877">
    <property type="entry name" value="NLPC_P60"/>
    <property type="match status" value="2"/>
</dbReference>
<dbReference type="GO" id="GO:0008234">
    <property type="term" value="F:cysteine-type peptidase activity"/>
    <property type="evidence" value="ECO:0007669"/>
    <property type="project" value="UniProtKB-KW"/>
</dbReference>
<protein>
    <recommendedName>
        <fullName evidence="7">NlpC/P60 domain-containing protein</fullName>
    </recommendedName>
</protein>
<keyword evidence="6" id="KW-0732">Signal</keyword>
<dbReference type="Gene3D" id="3.90.1720.10">
    <property type="entry name" value="endopeptidase domain like (from Nostoc punctiforme)"/>
    <property type="match status" value="1"/>
</dbReference>
<dbReference type="HOGENOM" id="CLU_1018821_0_0_9"/>
<proteinExistence type="inferred from homology"/>
<dbReference type="InterPro" id="IPR051202">
    <property type="entry name" value="Peptidase_C40"/>
</dbReference>
<feature type="signal peptide" evidence="6">
    <location>
        <begin position="1"/>
        <end position="24"/>
    </location>
</feature>
<keyword evidence="5" id="KW-0175">Coiled coil</keyword>
<dbReference type="EMBL" id="AFZE01000056">
    <property type="protein sequence ID" value="EHL11192.1"/>
    <property type="molecule type" value="Genomic_DNA"/>
</dbReference>